<dbReference type="AlphaFoldDB" id="A0A3N0YLG3"/>
<feature type="region of interest" description="Disordered" evidence="1">
    <location>
        <begin position="1"/>
        <end position="74"/>
    </location>
</feature>
<sequence length="149" mass="16988">MQMQLEHLYLFKEPRMREREEAEGGRSEELRENERERESDLTCRRSSSPLWPLSQKSTVTMKKDKQSSPQWKKLSPTAIGWKAKASHPFKPCRTVSALASRAFAADGQAASALHTMEVLQVFQAKLLHDMDEQLTWPCVLLNPPPQAIG</sequence>
<dbReference type="Proteomes" id="UP000281406">
    <property type="component" value="Unassembled WGS sequence"/>
</dbReference>
<dbReference type="EMBL" id="RJVU01036043">
    <property type="protein sequence ID" value="ROL47102.1"/>
    <property type="molecule type" value="Genomic_DNA"/>
</dbReference>
<evidence type="ECO:0000256" key="1">
    <source>
        <dbReference type="SAM" id="MobiDB-lite"/>
    </source>
</evidence>
<protein>
    <submittedName>
        <fullName evidence="2">Uncharacterized protein</fullName>
    </submittedName>
</protein>
<accession>A0A3N0YLG3</accession>
<proteinExistence type="predicted"/>
<keyword evidence="3" id="KW-1185">Reference proteome</keyword>
<comment type="caution">
    <text evidence="2">The sequence shown here is derived from an EMBL/GenBank/DDBJ whole genome shotgun (WGS) entry which is preliminary data.</text>
</comment>
<name>A0A3N0YLG3_ANAGA</name>
<dbReference type="OrthoDB" id="360585at2759"/>
<evidence type="ECO:0000313" key="3">
    <source>
        <dbReference type="Proteomes" id="UP000281406"/>
    </source>
</evidence>
<feature type="compositionally biased region" description="Polar residues" evidence="1">
    <location>
        <begin position="44"/>
        <end position="60"/>
    </location>
</feature>
<reference evidence="2 3" key="1">
    <citation type="submission" date="2018-10" db="EMBL/GenBank/DDBJ databases">
        <title>Genome assembly for a Yunnan-Guizhou Plateau 3E fish, Anabarilius grahami (Regan), and its evolutionary and genetic applications.</title>
        <authorList>
            <person name="Jiang W."/>
        </authorList>
    </citation>
    <scope>NUCLEOTIDE SEQUENCE [LARGE SCALE GENOMIC DNA]</scope>
    <source>
        <strain evidence="2">AG-KIZ</strain>
        <tissue evidence="2">Muscle</tissue>
    </source>
</reference>
<feature type="compositionally biased region" description="Basic and acidic residues" evidence="1">
    <location>
        <begin position="9"/>
        <end position="43"/>
    </location>
</feature>
<gene>
    <name evidence="2" type="ORF">DPX16_18900</name>
</gene>
<evidence type="ECO:0000313" key="2">
    <source>
        <dbReference type="EMBL" id="ROL47102.1"/>
    </source>
</evidence>
<organism evidence="2 3">
    <name type="scientific">Anabarilius grahami</name>
    <name type="common">Kanglang fish</name>
    <name type="synonym">Barilius grahami</name>
    <dbReference type="NCBI Taxonomy" id="495550"/>
    <lineage>
        <taxon>Eukaryota</taxon>
        <taxon>Metazoa</taxon>
        <taxon>Chordata</taxon>
        <taxon>Craniata</taxon>
        <taxon>Vertebrata</taxon>
        <taxon>Euteleostomi</taxon>
        <taxon>Actinopterygii</taxon>
        <taxon>Neopterygii</taxon>
        <taxon>Teleostei</taxon>
        <taxon>Ostariophysi</taxon>
        <taxon>Cypriniformes</taxon>
        <taxon>Xenocyprididae</taxon>
        <taxon>Xenocypridinae</taxon>
        <taxon>Xenocypridinae incertae sedis</taxon>
        <taxon>Anabarilius</taxon>
    </lineage>
</organism>